<dbReference type="Gene3D" id="3.40.50.720">
    <property type="entry name" value="NAD(P)-binding Rossmann-like Domain"/>
    <property type="match status" value="1"/>
</dbReference>
<dbReference type="Proteomes" id="UP000190044">
    <property type="component" value="Unassembled WGS sequence"/>
</dbReference>
<evidence type="ECO:0000256" key="2">
    <source>
        <dbReference type="ARBA" id="ARBA00023002"/>
    </source>
</evidence>
<gene>
    <name evidence="3" type="ORF">SAMN06295937_10752</name>
</gene>
<dbReference type="RefSeq" id="WP_079640286.1">
    <property type="nucleotide sequence ID" value="NZ_FUYP01000075.1"/>
</dbReference>
<dbReference type="GO" id="GO:0016020">
    <property type="term" value="C:membrane"/>
    <property type="evidence" value="ECO:0007669"/>
    <property type="project" value="TreeGrafter"/>
</dbReference>
<dbReference type="Pfam" id="PF00106">
    <property type="entry name" value="adh_short"/>
    <property type="match status" value="1"/>
</dbReference>
<dbReference type="PANTHER" id="PTHR44196:SF1">
    <property type="entry name" value="DEHYDROGENASE_REDUCTASE SDR FAMILY MEMBER 7B"/>
    <property type="match status" value="1"/>
</dbReference>
<proteinExistence type="inferred from homology"/>
<dbReference type="PRINTS" id="PR00081">
    <property type="entry name" value="GDHRDH"/>
</dbReference>
<reference evidence="4" key="1">
    <citation type="submission" date="2017-02" db="EMBL/GenBank/DDBJ databases">
        <authorList>
            <person name="Varghese N."/>
            <person name="Submissions S."/>
        </authorList>
    </citation>
    <scope>NUCLEOTIDE SEQUENCE [LARGE SCALE GENOMIC DNA]</scope>
    <source>
        <strain evidence="4">R11H</strain>
    </source>
</reference>
<evidence type="ECO:0000256" key="1">
    <source>
        <dbReference type="ARBA" id="ARBA00006484"/>
    </source>
</evidence>
<dbReference type="EMBL" id="FUYP01000075">
    <property type="protein sequence ID" value="SKC07335.1"/>
    <property type="molecule type" value="Genomic_DNA"/>
</dbReference>
<evidence type="ECO:0000313" key="4">
    <source>
        <dbReference type="Proteomes" id="UP000190044"/>
    </source>
</evidence>
<evidence type="ECO:0000313" key="3">
    <source>
        <dbReference type="EMBL" id="SKC07335.1"/>
    </source>
</evidence>
<dbReference type="InterPro" id="IPR002347">
    <property type="entry name" value="SDR_fam"/>
</dbReference>
<sequence>MAQDTIVWISGATQGLGSGLAATVPFENARVINLSLYPHSTLESLYFDLTEPSTWEAVGEHFRETLRDFTGKRAIFIHNAIVHGLGYVTEVDRAAYQMEFVANALAPLILGDMFLSAVGEGYESGLAMITSAGARSPFEGHSAYCAAKAAVEMWVRTVRREFKRRGKKTWVVGIRPGFVDTPSTRAEAELPADVYPLGPQMAKQLASREAVMTPEEAARGIWAMLPPKGDDSILLQGEMVVVS</sequence>
<keyword evidence="2" id="KW-0560">Oxidoreductase</keyword>
<dbReference type="OrthoDB" id="9793825at2"/>
<comment type="similarity">
    <text evidence="1">Belongs to the short-chain dehydrogenases/reductases (SDR) family.</text>
</comment>
<dbReference type="InterPro" id="IPR036291">
    <property type="entry name" value="NAD(P)-bd_dom_sf"/>
</dbReference>
<dbReference type="InterPro" id="IPR020904">
    <property type="entry name" value="Sc_DH/Rdtase_CS"/>
</dbReference>
<dbReference type="CDD" id="cd05233">
    <property type="entry name" value="SDR_c"/>
    <property type="match status" value="1"/>
</dbReference>
<organism evidence="3 4">
    <name type="scientific">Sphingopyxis flava</name>
    <dbReference type="NCBI Taxonomy" id="1507287"/>
    <lineage>
        <taxon>Bacteria</taxon>
        <taxon>Pseudomonadati</taxon>
        <taxon>Pseudomonadota</taxon>
        <taxon>Alphaproteobacteria</taxon>
        <taxon>Sphingomonadales</taxon>
        <taxon>Sphingomonadaceae</taxon>
        <taxon>Sphingopyxis</taxon>
    </lineage>
</organism>
<accession>A0A1T5GFX2</accession>
<dbReference type="PANTHER" id="PTHR44196">
    <property type="entry name" value="DEHYDROGENASE/REDUCTASE SDR FAMILY MEMBER 7B"/>
    <property type="match status" value="1"/>
</dbReference>
<dbReference type="AlphaFoldDB" id="A0A1T5GFX2"/>
<dbReference type="PROSITE" id="PS00061">
    <property type="entry name" value="ADH_SHORT"/>
    <property type="match status" value="1"/>
</dbReference>
<name>A0A1T5GFX2_9SPHN</name>
<dbReference type="SUPFAM" id="SSF51735">
    <property type="entry name" value="NAD(P)-binding Rossmann-fold domains"/>
    <property type="match status" value="1"/>
</dbReference>
<dbReference type="GO" id="GO:0016491">
    <property type="term" value="F:oxidoreductase activity"/>
    <property type="evidence" value="ECO:0007669"/>
    <property type="project" value="UniProtKB-KW"/>
</dbReference>
<protein>
    <submittedName>
        <fullName evidence="3">NAD(P)-dependent dehydrogenase, short-chain alcohol dehydrogenase family</fullName>
    </submittedName>
</protein>
<keyword evidence="4" id="KW-1185">Reference proteome</keyword>